<organism evidence="2 3">
    <name type="scientific">Monosporascus ibericus</name>
    <dbReference type="NCBI Taxonomy" id="155417"/>
    <lineage>
        <taxon>Eukaryota</taxon>
        <taxon>Fungi</taxon>
        <taxon>Dikarya</taxon>
        <taxon>Ascomycota</taxon>
        <taxon>Pezizomycotina</taxon>
        <taxon>Sordariomycetes</taxon>
        <taxon>Xylariomycetidae</taxon>
        <taxon>Xylariales</taxon>
        <taxon>Xylariales incertae sedis</taxon>
        <taxon>Monosporascus</taxon>
    </lineage>
</organism>
<comment type="caution">
    <text evidence="2">The sequence shown here is derived from an EMBL/GenBank/DDBJ whole genome shotgun (WGS) entry which is preliminary data.</text>
</comment>
<gene>
    <name evidence="2" type="ORF">DL764_000927</name>
</gene>
<dbReference type="Proteomes" id="UP000293360">
    <property type="component" value="Unassembled WGS sequence"/>
</dbReference>
<feature type="compositionally biased region" description="Basic and acidic residues" evidence="1">
    <location>
        <begin position="245"/>
        <end position="272"/>
    </location>
</feature>
<sequence>MEAFKNQINRARVALFRGRRRGGQYEEDNHREDQRAEQQHQQQPQPHRQLQQQPLLQPRMRTPLTSAPGRNQPSGQTTSTPRPAGARSSLYHQFAFNQDTSVDDALPASALARLAAVAEEEVPAAAVAREQTPRLSGAWARRSTETFPSYHDPMGSTSSIYSQDGPVVAAYAPAVAVAAAAATAPTPTTAPAAGAIDSALAATGPALAAASPTTTDPTIAAPTANHPFVLPPWLYGSRSTVDLHEQDEAKRAERQQREKARQEKKEEQERLRGGPLRQALSRMTVRTRLCAGDWGATAASSSGASPPPQLPPLDFQVKRGEEDSEEDKEV</sequence>
<evidence type="ECO:0000256" key="1">
    <source>
        <dbReference type="SAM" id="MobiDB-lite"/>
    </source>
</evidence>
<feature type="region of interest" description="Disordered" evidence="1">
    <location>
        <begin position="296"/>
        <end position="330"/>
    </location>
</feature>
<keyword evidence="3" id="KW-1185">Reference proteome</keyword>
<feature type="compositionally biased region" description="Polar residues" evidence="1">
    <location>
        <begin position="63"/>
        <end position="81"/>
    </location>
</feature>
<accession>A0A4Q4TT90</accession>
<evidence type="ECO:0000313" key="2">
    <source>
        <dbReference type="EMBL" id="RYP09998.1"/>
    </source>
</evidence>
<feature type="compositionally biased region" description="Low complexity" evidence="1">
    <location>
        <begin position="39"/>
        <end position="59"/>
    </location>
</feature>
<feature type="region of interest" description="Disordered" evidence="1">
    <location>
        <begin position="1"/>
        <end position="89"/>
    </location>
</feature>
<protein>
    <submittedName>
        <fullName evidence="2">Uncharacterized protein</fullName>
    </submittedName>
</protein>
<dbReference type="EMBL" id="QJNU01000025">
    <property type="protein sequence ID" value="RYP09998.1"/>
    <property type="molecule type" value="Genomic_DNA"/>
</dbReference>
<feature type="compositionally biased region" description="Basic and acidic residues" evidence="1">
    <location>
        <begin position="23"/>
        <end position="38"/>
    </location>
</feature>
<name>A0A4Q4TT90_9PEZI</name>
<reference evidence="2 3" key="1">
    <citation type="submission" date="2018-06" db="EMBL/GenBank/DDBJ databases">
        <title>Complete Genomes of Monosporascus.</title>
        <authorList>
            <person name="Robinson A.J."/>
            <person name="Natvig D.O."/>
        </authorList>
    </citation>
    <scope>NUCLEOTIDE SEQUENCE [LARGE SCALE GENOMIC DNA]</scope>
    <source>
        <strain evidence="2 3">CBS 110550</strain>
    </source>
</reference>
<evidence type="ECO:0000313" key="3">
    <source>
        <dbReference type="Proteomes" id="UP000293360"/>
    </source>
</evidence>
<dbReference type="AlphaFoldDB" id="A0A4Q4TT90"/>
<feature type="region of interest" description="Disordered" evidence="1">
    <location>
        <begin position="245"/>
        <end position="284"/>
    </location>
</feature>
<dbReference type="OrthoDB" id="4775343at2759"/>
<proteinExistence type="predicted"/>